<proteinExistence type="predicted"/>
<dbReference type="PANTHER" id="PTHR24148">
    <property type="entry name" value="ANKYRIN REPEAT DOMAIN-CONTAINING PROTEIN 39 HOMOLOG-RELATED"/>
    <property type="match status" value="1"/>
</dbReference>
<accession>A0A0P7BUV9</accession>
<gene>
    <name evidence="3" type="ORF">AK830_g2591</name>
</gene>
<dbReference type="Pfam" id="PF26639">
    <property type="entry name" value="Het-6_barrel"/>
    <property type="match status" value="1"/>
</dbReference>
<evidence type="ECO:0000313" key="3">
    <source>
        <dbReference type="EMBL" id="KPM43951.1"/>
    </source>
</evidence>
<dbReference type="Proteomes" id="UP000050424">
    <property type="component" value="Unassembled WGS sequence"/>
</dbReference>
<dbReference type="AlphaFoldDB" id="A0A0P7BUV9"/>
<organism evidence="3 4">
    <name type="scientific">Neonectria ditissima</name>
    <dbReference type="NCBI Taxonomy" id="78410"/>
    <lineage>
        <taxon>Eukaryota</taxon>
        <taxon>Fungi</taxon>
        <taxon>Dikarya</taxon>
        <taxon>Ascomycota</taxon>
        <taxon>Pezizomycotina</taxon>
        <taxon>Sordariomycetes</taxon>
        <taxon>Hypocreomycetidae</taxon>
        <taxon>Hypocreales</taxon>
        <taxon>Nectriaceae</taxon>
        <taxon>Neonectria</taxon>
    </lineage>
</organism>
<dbReference type="STRING" id="78410.A0A0P7BUV9"/>
<dbReference type="PANTHER" id="PTHR24148:SF73">
    <property type="entry name" value="HET DOMAIN PROTEIN (AFU_ORTHOLOGUE AFUA_8G01020)"/>
    <property type="match status" value="1"/>
</dbReference>
<evidence type="ECO:0000259" key="2">
    <source>
        <dbReference type="Pfam" id="PF06985"/>
    </source>
</evidence>
<dbReference type="EMBL" id="LKCW01000025">
    <property type="protein sequence ID" value="KPM43951.1"/>
    <property type="molecule type" value="Genomic_DNA"/>
</dbReference>
<feature type="domain" description="Heterokaryon incompatibility" evidence="2">
    <location>
        <begin position="146"/>
        <end position="293"/>
    </location>
</feature>
<evidence type="ECO:0000256" key="1">
    <source>
        <dbReference type="SAM" id="MobiDB-lite"/>
    </source>
</evidence>
<protein>
    <recommendedName>
        <fullName evidence="2">Heterokaryon incompatibility domain-containing protein</fullName>
    </recommendedName>
</protein>
<feature type="region of interest" description="Disordered" evidence="1">
    <location>
        <begin position="1"/>
        <end position="31"/>
    </location>
</feature>
<comment type="caution">
    <text evidence="3">The sequence shown here is derived from an EMBL/GenBank/DDBJ whole genome shotgun (WGS) entry which is preliminary data.</text>
</comment>
<dbReference type="Pfam" id="PF06985">
    <property type="entry name" value="HET"/>
    <property type="match status" value="1"/>
</dbReference>
<dbReference type="InterPro" id="IPR010730">
    <property type="entry name" value="HET"/>
</dbReference>
<evidence type="ECO:0000313" key="4">
    <source>
        <dbReference type="Proteomes" id="UP000050424"/>
    </source>
</evidence>
<dbReference type="OrthoDB" id="2157530at2759"/>
<dbReference type="InterPro" id="IPR052895">
    <property type="entry name" value="HetReg/Transcr_Mod"/>
</dbReference>
<keyword evidence="4" id="KW-1185">Reference proteome</keyword>
<name>A0A0P7BUV9_9HYPO</name>
<sequence>MPSRNPTQASGSQSGNSPNDPPPPTKNSFVNEQWGSRPMFQYSHGLSMGDDDIQEGTAILEALMDADRFFTQLTGLHQALEELGRCCGKHSLRGGTGRRRRKAPHLEEPTLQENEIRLIRLNVAKSHQFNITFQRVLLTDPALPKFVALSYVWGDLKDTLPLEVGNRTIAATRNLHAVLQSLVSSNFDQLLWIDALCINQHDLQERAAQVGLMGDIYSRALYVLAFLSPVSAPFDVGLGFLEAAAENSELHYEPSLTPHITVNGLTGTSEVLRDSLIAFFAAPWWTRVWTVQEYALAEQVVFQCGSRQIDAKIVGKAFLSLANHERKCCWAARRAADGNARGFLDYPSKANGGLSLFAATLRMNNLNYLTDTETFGSLDILGAISLFRTRHCTDPRDRVFGISGLHVKGGEKPQSLVPTDYAASTALVYRNLAMAVIEASQTLDVLSHVLRSSAVQQRTAGLSSWVPDWDAAMDDPYHLIYRERMTYMRHFGAAGDTKPVWKLNGSGSVTTRGFQTTKIVATAPGYPGSNSTTGGKALLDTWRKLAGLPSDPNAQSPKGETDEARREWAFQRSLCGNISLQQWAGDSCNYSRAYHTWYAWFTHEESASLPSEARENAREFDYLVQTTSLARRFFVTEDGRLGFGPESAQAGDVVAILSGGKVPYVLRSVASSEDSGVSVFEFLGDAFVDQVMVGEEVATLRCQFEDVTLV</sequence>
<feature type="compositionally biased region" description="Polar residues" evidence="1">
    <location>
        <begin position="1"/>
        <end position="18"/>
    </location>
</feature>
<reference evidence="3 4" key="1">
    <citation type="submission" date="2015-09" db="EMBL/GenBank/DDBJ databases">
        <title>Draft genome of a European isolate of the apple canker pathogen Neonectria ditissima.</title>
        <authorList>
            <person name="Gomez-Cortecero A."/>
            <person name="Harrison R.J."/>
            <person name="Armitage A.D."/>
        </authorList>
    </citation>
    <scope>NUCLEOTIDE SEQUENCE [LARGE SCALE GENOMIC DNA]</scope>
    <source>
        <strain evidence="3 4">R09/05</strain>
    </source>
</reference>